<dbReference type="PANTHER" id="PTHR43236">
    <property type="entry name" value="ANTITOXIN HIGA1"/>
    <property type="match status" value="1"/>
</dbReference>
<gene>
    <name evidence="3" type="ORF">GIY30_02080</name>
</gene>
<sequence length="303" mass="32557">MRVEAQARAAAAAFRADHHLGAQPLGDVITVIEQTTGIDVAVLDVGPDEHGLAMRDPDRHTVMIAVAKTRSPLRQRSALAHELAHVVFEDWTDAPESKSPSSPVEQRARAFARHLLVPIESIADTVEGGSSAGLADLSRVVQLFGVSPAIAAIVMGDAGVIHADTVERWKVLTTPQVAARFGWLDHYETLQQQSDRPRAPQKLVSRLIAGYVDNVVSAQTIATVLGQRVAAVIANLEQQGIAAKPLTVEWGDSDDLPAMDHASSREPRRTSRGSVRRGAPGRLSSGPDRERRGRLESLALSDS</sequence>
<dbReference type="InterPro" id="IPR052345">
    <property type="entry name" value="Rad_response_metalloprotease"/>
</dbReference>
<evidence type="ECO:0000259" key="2">
    <source>
        <dbReference type="Pfam" id="PF06114"/>
    </source>
</evidence>
<proteinExistence type="predicted"/>
<accession>A0A6L7GJP8</accession>
<evidence type="ECO:0000313" key="3">
    <source>
        <dbReference type="EMBL" id="MXP20159.1"/>
    </source>
</evidence>
<dbReference type="Pfam" id="PF06114">
    <property type="entry name" value="Peptidase_M78"/>
    <property type="match status" value="1"/>
</dbReference>
<name>A0A6L7GJP8_9ACTN</name>
<evidence type="ECO:0000313" key="4">
    <source>
        <dbReference type="Proteomes" id="UP000475545"/>
    </source>
</evidence>
<dbReference type="RefSeq" id="WP_160900327.1">
    <property type="nucleotide sequence ID" value="NZ_CP102850.1"/>
</dbReference>
<dbReference type="Proteomes" id="UP000475545">
    <property type="component" value="Unassembled WGS sequence"/>
</dbReference>
<reference evidence="3 4" key="1">
    <citation type="submission" date="2019-11" db="EMBL/GenBank/DDBJ databases">
        <title>Gordonia sp. nov., a novel actinobacterium isolated from mangrove soil in Hainan.</title>
        <authorList>
            <person name="Huang X."/>
            <person name="Xie Y."/>
            <person name="Chu X."/>
            <person name="Xiao K."/>
        </authorList>
    </citation>
    <scope>NUCLEOTIDE SEQUENCE [LARGE SCALE GENOMIC DNA]</scope>
    <source>
        <strain evidence="3 4">HNM0687</strain>
    </source>
</reference>
<keyword evidence="4" id="KW-1185">Reference proteome</keyword>
<feature type="domain" description="IrrE N-terminal-like" evidence="2">
    <location>
        <begin position="37"/>
        <end position="152"/>
    </location>
</feature>
<dbReference type="InterPro" id="IPR010359">
    <property type="entry name" value="IrrE_HExxH"/>
</dbReference>
<comment type="caution">
    <text evidence="3">The sequence shown here is derived from an EMBL/GenBank/DDBJ whole genome shotgun (WGS) entry which is preliminary data.</text>
</comment>
<dbReference type="EMBL" id="WMBR01000001">
    <property type="protein sequence ID" value="MXP20159.1"/>
    <property type="molecule type" value="Genomic_DNA"/>
</dbReference>
<evidence type="ECO:0000256" key="1">
    <source>
        <dbReference type="SAM" id="MobiDB-lite"/>
    </source>
</evidence>
<dbReference type="PANTHER" id="PTHR43236:SF1">
    <property type="entry name" value="BLL7220 PROTEIN"/>
    <property type="match status" value="1"/>
</dbReference>
<protein>
    <submittedName>
        <fullName evidence="3">ImmA/IrrE family metallo-endopeptidase</fullName>
    </submittedName>
</protein>
<dbReference type="Gene3D" id="1.10.10.2910">
    <property type="match status" value="1"/>
</dbReference>
<dbReference type="AlphaFoldDB" id="A0A6L7GJP8"/>
<organism evidence="3 4">
    <name type="scientific">Gordonia mangrovi</name>
    <dbReference type="NCBI Taxonomy" id="2665643"/>
    <lineage>
        <taxon>Bacteria</taxon>
        <taxon>Bacillati</taxon>
        <taxon>Actinomycetota</taxon>
        <taxon>Actinomycetes</taxon>
        <taxon>Mycobacteriales</taxon>
        <taxon>Gordoniaceae</taxon>
        <taxon>Gordonia</taxon>
    </lineage>
</organism>
<feature type="region of interest" description="Disordered" evidence="1">
    <location>
        <begin position="253"/>
        <end position="303"/>
    </location>
</feature>